<protein>
    <submittedName>
        <fullName evidence="1">Uncharacterized protein</fullName>
    </submittedName>
</protein>
<organism evidence="1 2">
    <name type="scientific">Nonomuraea cavernae</name>
    <dbReference type="NCBI Taxonomy" id="2045107"/>
    <lineage>
        <taxon>Bacteria</taxon>
        <taxon>Bacillati</taxon>
        <taxon>Actinomycetota</taxon>
        <taxon>Actinomycetes</taxon>
        <taxon>Streptosporangiales</taxon>
        <taxon>Streptosporangiaceae</taxon>
        <taxon>Nonomuraea</taxon>
    </lineage>
</organism>
<dbReference type="AlphaFoldDB" id="A0A917Z870"/>
<name>A0A917Z870_9ACTN</name>
<accession>A0A917Z870</accession>
<evidence type="ECO:0000313" key="2">
    <source>
        <dbReference type="Proteomes" id="UP000646523"/>
    </source>
</evidence>
<evidence type="ECO:0000313" key="1">
    <source>
        <dbReference type="EMBL" id="GGO77834.1"/>
    </source>
</evidence>
<keyword evidence="2" id="KW-1185">Reference proteome</keyword>
<comment type="caution">
    <text evidence="1">The sequence shown here is derived from an EMBL/GenBank/DDBJ whole genome shotgun (WGS) entry which is preliminary data.</text>
</comment>
<sequence>MRVDQNGLQAMSIELQKVADLLEEFIPRILVSVHARPLGDQEAPGAEFDQEYEALLKEAGPAYESLPKTLNMIADGVSFSSRNHARAERAAEAGVPSPSQEV</sequence>
<reference evidence="1" key="2">
    <citation type="submission" date="2020-09" db="EMBL/GenBank/DDBJ databases">
        <authorList>
            <person name="Sun Q."/>
            <person name="Zhou Y."/>
        </authorList>
    </citation>
    <scope>NUCLEOTIDE SEQUENCE</scope>
    <source>
        <strain evidence="1">CGMCC 4.7368</strain>
    </source>
</reference>
<dbReference type="EMBL" id="BMNH01000023">
    <property type="protein sequence ID" value="GGO77834.1"/>
    <property type="molecule type" value="Genomic_DNA"/>
</dbReference>
<proteinExistence type="predicted"/>
<dbReference type="Proteomes" id="UP000646523">
    <property type="component" value="Unassembled WGS sequence"/>
</dbReference>
<reference evidence="1" key="1">
    <citation type="journal article" date="2014" name="Int. J. Syst. Evol. Microbiol.">
        <title>Complete genome sequence of Corynebacterium casei LMG S-19264T (=DSM 44701T), isolated from a smear-ripened cheese.</title>
        <authorList>
            <consortium name="US DOE Joint Genome Institute (JGI-PGF)"/>
            <person name="Walter F."/>
            <person name="Albersmeier A."/>
            <person name="Kalinowski J."/>
            <person name="Ruckert C."/>
        </authorList>
    </citation>
    <scope>NUCLEOTIDE SEQUENCE</scope>
    <source>
        <strain evidence="1">CGMCC 4.7368</strain>
    </source>
</reference>
<gene>
    <name evidence="1" type="ORF">GCM10012289_58420</name>
</gene>